<dbReference type="AlphaFoldDB" id="A0A7T3FW38"/>
<organism evidence="2 3">
    <name type="scientific">Halosimplex litoreum</name>
    <dbReference type="NCBI Taxonomy" id="1198301"/>
    <lineage>
        <taxon>Archaea</taxon>
        <taxon>Methanobacteriati</taxon>
        <taxon>Methanobacteriota</taxon>
        <taxon>Stenosarchaea group</taxon>
        <taxon>Halobacteria</taxon>
        <taxon>Halobacteriales</taxon>
        <taxon>Haloarculaceae</taxon>
        <taxon>Halosimplex</taxon>
    </lineage>
</organism>
<sequence>MNTGREHLNDDTEWFFFSGGPGSPRYGDDPTKHAVDHDTESFVREVLQNANDQGLDNGEPVEVTFRFLTLTGEERDRFLETLEWNNGLQDRLDAVAQTDRGRGYDRLLDRMGDPDAELRLLVVEDSNTTGLTGGWDQDSNYAALVRDELYSSKREDNAGGSYGLGKSVLWTFSGASTVIFNSQLPPGSDDGESPRLIARTKLPTHELPGDDTTYQGAGWFCRPQHTDDGVRPEALRGDEASRLAQRLQIDRPAVSGTSAMVVEYRDPTRDVRPEIDELADEFVEASVKYFWPAIYRGDLRVTVETPEETREADVDNVPSIRPFVESYEARFEEGTTLQNPGDVAGLDIPVDLPPRSDGTETPDGEVRLSSRLASPADDDTYLNRVALFRGAGMVVKYYDQNRVAFGDRNFYGVLACGEARADGPATESDQEVDRFLRFSEPPEHDEWESTENLREQYQRGFRTALDDMFGTLRDGLRHLISKNDSGRDALSDSVLNHFPIHGTGAPRTVSTSDLGRIFEIDSSSRFDGDRWVFSGHITSNVDDFESWTAEISMMGVGEDGTRYDDVPIESISTDSEGVETTTEDGTVRLIADETSKEVTFEGHSRTKSESNLLSGEVGETQLEVRAELETTEGDQA</sequence>
<dbReference type="OrthoDB" id="232154at2157"/>
<name>A0A7T3FW38_9EURY</name>
<evidence type="ECO:0000256" key="1">
    <source>
        <dbReference type="SAM" id="MobiDB-lite"/>
    </source>
</evidence>
<evidence type="ECO:0008006" key="4">
    <source>
        <dbReference type="Google" id="ProtNLM"/>
    </source>
</evidence>
<gene>
    <name evidence="2" type="ORF">I7X12_12430</name>
</gene>
<protein>
    <recommendedName>
        <fullName evidence="4">Histidine kinase-, DNA gyrase B-, and HSP90-like ATPase</fullName>
    </recommendedName>
</protein>
<feature type="compositionally biased region" description="Basic and acidic residues" evidence="1">
    <location>
        <begin position="598"/>
        <end position="608"/>
    </location>
</feature>
<proteinExistence type="predicted"/>
<dbReference type="KEGG" id="hlt:I7X12_12430"/>
<reference evidence="2 3" key="1">
    <citation type="submission" date="2020-12" db="EMBL/GenBank/DDBJ databases">
        <title>Halosimplex halophilum sp. nov. and Halosimplex salinum sp. nov., two new members of the genus Halosimplex.</title>
        <authorList>
            <person name="Cui H.L."/>
        </authorList>
    </citation>
    <scope>NUCLEOTIDE SEQUENCE [LARGE SCALE GENOMIC DNA]</scope>
    <source>
        <strain evidence="2 3">YGH94</strain>
    </source>
</reference>
<dbReference type="Proteomes" id="UP000595001">
    <property type="component" value="Chromosome"/>
</dbReference>
<feature type="region of interest" description="Disordered" evidence="1">
    <location>
        <begin position="598"/>
        <end position="636"/>
    </location>
</feature>
<keyword evidence="3" id="KW-1185">Reference proteome</keyword>
<dbReference type="EMBL" id="CP065856">
    <property type="protein sequence ID" value="QPV61567.1"/>
    <property type="molecule type" value="Genomic_DNA"/>
</dbReference>
<accession>A0A7T3FW38</accession>
<evidence type="ECO:0000313" key="3">
    <source>
        <dbReference type="Proteomes" id="UP000595001"/>
    </source>
</evidence>
<evidence type="ECO:0000313" key="2">
    <source>
        <dbReference type="EMBL" id="QPV61567.1"/>
    </source>
</evidence>